<dbReference type="Gene3D" id="3.30.750.24">
    <property type="entry name" value="STAS domain"/>
    <property type="match status" value="1"/>
</dbReference>
<feature type="domain" description="STAS" evidence="1">
    <location>
        <begin position="29"/>
        <end position="87"/>
    </location>
</feature>
<dbReference type="Proteomes" id="UP000460751">
    <property type="component" value="Unassembled WGS sequence"/>
</dbReference>
<proteinExistence type="predicted"/>
<reference evidence="2 3" key="1">
    <citation type="submission" date="2019-11" db="EMBL/GenBank/DDBJ databases">
        <title>Genome sequences of 17 halophilic strains isolated from different environments.</title>
        <authorList>
            <person name="Furrow R.E."/>
        </authorList>
    </citation>
    <scope>NUCLEOTIDE SEQUENCE [LARGE SCALE GENOMIC DNA]</scope>
    <source>
        <strain evidence="2 3">22507_15_FS</strain>
    </source>
</reference>
<dbReference type="InterPro" id="IPR058548">
    <property type="entry name" value="MlaB-like_STAS"/>
</dbReference>
<dbReference type="PROSITE" id="PS50801">
    <property type="entry name" value="STAS"/>
    <property type="match status" value="1"/>
</dbReference>
<dbReference type="InterPro" id="IPR052746">
    <property type="entry name" value="MlaB_ABC_Transporter"/>
</dbReference>
<gene>
    <name evidence="2" type="ORF">GLW01_07160</name>
</gene>
<organism evidence="2 3">
    <name type="scientific">Vreelandella halophila</name>
    <dbReference type="NCBI Taxonomy" id="86177"/>
    <lineage>
        <taxon>Bacteria</taxon>
        <taxon>Pseudomonadati</taxon>
        <taxon>Pseudomonadota</taxon>
        <taxon>Gammaproteobacteria</taxon>
        <taxon>Oceanospirillales</taxon>
        <taxon>Halomonadaceae</taxon>
        <taxon>Vreelandella</taxon>
    </lineage>
</organism>
<evidence type="ECO:0000259" key="1">
    <source>
        <dbReference type="PROSITE" id="PS50801"/>
    </source>
</evidence>
<dbReference type="AlphaFoldDB" id="A0A9X4YB98"/>
<keyword evidence="3" id="KW-1185">Reference proteome</keyword>
<evidence type="ECO:0000313" key="2">
    <source>
        <dbReference type="EMBL" id="MYL26574.1"/>
    </source>
</evidence>
<dbReference type="PANTHER" id="PTHR35849">
    <property type="entry name" value="BLR2341 PROTEIN"/>
    <property type="match status" value="1"/>
</dbReference>
<dbReference type="SUPFAM" id="SSF52091">
    <property type="entry name" value="SpoIIaa-like"/>
    <property type="match status" value="1"/>
</dbReference>
<dbReference type="EMBL" id="WMEX01000003">
    <property type="protein sequence ID" value="MYL26574.1"/>
    <property type="molecule type" value="Genomic_DNA"/>
</dbReference>
<comment type="caution">
    <text evidence="2">The sequence shown here is derived from an EMBL/GenBank/DDBJ whole genome shotgun (WGS) entry which is preliminary data.</text>
</comment>
<dbReference type="InterPro" id="IPR002645">
    <property type="entry name" value="STAS_dom"/>
</dbReference>
<protein>
    <submittedName>
        <fullName evidence="2">STAS domain-containing protein</fullName>
    </submittedName>
</protein>
<dbReference type="InterPro" id="IPR036513">
    <property type="entry name" value="STAS_dom_sf"/>
</dbReference>
<sequence>MIPPLSSAVVVMTSPSRGNAWMSEDSSNVVVLGAQVDISMAGMLYQQLSSALDADGTAILDGTDTERVDTAGVQLLLAFRRQAEMQGRDWEWRNRPRCLAEAESLLGTETA</sequence>
<evidence type="ECO:0000313" key="3">
    <source>
        <dbReference type="Proteomes" id="UP000460751"/>
    </source>
</evidence>
<name>A0A9X4YB98_9GAMM</name>
<accession>A0A9X4YB98</accession>
<dbReference type="Pfam" id="PF13466">
    <property type="entry name" value="STAS_2"/>
    <property type="match status" value="1"/>
</dbReference>
<dbReference type="PANTHER" id="PTHR35849:SF2">
    <property type="entry name" value="BLR2341 PROTEIN"/>
    <property type="match status" value="1"/>
</dbReference>